<protein>
    <submittedName>
        <fullName evidence="1">Aspartate/glutamate racemase family protein</fullName>
    </submittedName>
</protein>
<keyword evidence="2" id="KW-1185">Reference proteome</keyword>
<proteinExistence type="predicted"/>
<comment type="caution">
    <text evidence="1">The sequence shown here is derived from an EMBL/GenBank/DDBJ whole genome shotgun (WGS) entry which is preliminary data.</text>
</comment>
<organism evidence="1 2">
    <name type="scientific">Rugosimonospora acidiphila</name>
    <dbReference type="NCBI Taxonomy" id="556531"/>
    <lineage>
        <taxon>Bacteria</taxon>
        <taxon>Bacillati</taxon>
        <taxon>Actinomycetota</taxon>
        <taxon>Actinomycetes</taxon>
        <taxon>Micromonosporales</taxon>
        <taxon>Micromonosporaceae</taxon>
        <taxon>Rugosimonospora</taxon>
    </lineage>
</organism>
<reference evidence="2" key="1">
    <citation type="journal article" date="2019" name="Int. J. Syst. Evol. Microbiol.">
        <title>The Global Catalogue of Microorganisms (GCM) 10K type strain sequencing project: providing services to taxonomists for standard genome sequencing and annotation.</title>
        <authorList>
            <consortium name="The Broad Institute Genomics Platform"/>
            <consortium name="The Broad Institute Genome Sequencing Center for Infectious Disease"/>
            <person name="Wu L."/>
            <person name="Ma J."/>
        </authorList>
    </citation>
    <scope>NUCLEOTIDE SEQUENCE [LARGE SCALE GENOMIC DNA]</scope>
    <source>
        <strain evidence="2">JCM 18304</strain>
    </source>
</reference>
<dbReference type="Pfam" id="PF17645">
    <property type="entry name" value="Amdase"/>
    <property type="match status" value="1"/>
</dbReference>
<sequence>MSVATVDENLLENGYGWRARIGFLSPGIVDESLSRQFYRMAPPGVTMVRTSLSVTQITTDEMWSAIDRAEGAARELAKEKPNCILVGGSPTVVVGGFGSDKELAAKVEAASGIQTSTAQTAAVEALRELGVSSVALATPFPDPFNDQLVDFLRKSGFSVPSMCHLELDYRRLTAAPLRMGYELAKKTYQQAGGVDAIYFPGAPFPVVDLIEPLEQELGTTVISSMQCTLWKGMRMSGVRDVRVEGFGKLLRR</sequence>
<dbReference type="PIRSF" id="PIRSF015736">
    <property type="entry name" value="MI"/>
    <property type="match status" value="1"/>
</dbReference>
<dbReference type="Gene3D" id="3.40.50.12500">
    <property type="match status" value="1"/>
</dbReference>
<dbReference type="EMBL" id="BAABJQ010000040">
    <property type="protein sequence ID" value="GAA5199947.1"/>
    <property type="molecule type" value="Genomic_DNA"/>
</dbReference>
<gene>
    <name evidence="1" type="ORF">GCM10023322_76710</name>
</gene>
<name>A0ABP9SRP3_9ACTN</name>
<evidence type="ECO:0000313" key="2">
    <source>
        <dbReference type="Proteomes" id="UP001501570"/>
    </source>
</evidence>
<dbReference type="InterPro" id="IPR053714">
    <property type="entry name" value="Iso_Racemase_Enz_sf"/>
</dbReference>
<dbReference type="PANTHER" id="PTHR40267">
    <property type="entry name" value="BLR3294 PROTEIN"/>
    <property type="match status" value="1"/>
</dbReference>
<dbReference type="RefSeq" id="WP_345638216.1">
    <property type="nucleotide sequence ID" value="NZ_BAABJQ010000040.1"/>
</dbReference>
<accession>A0ABP9SRP3</accession>
<evidence type="ECO:0000313" key="1">
    <source>
        <dbReference type="EMBL" id="GAA5199947.1"/>
    </source>
</evidence>
<dbReference type="Proteomes" id="UP001501570">
    <property type="component" value="Unassembled WGS sequence"/>
</dbReference>
<dbReference type="PANTHER" id="PTHR40267:SF1">
    <property type="entry name" value="BLR3294 PROTEIN"/>
    <property type="match status" value="1"/>
</dbReference>
<dbReference type="InterPro" id="IPR026286">
    <property type="entry name" value="MaiA/AMDase"/>
</dbReference>